<name>A0A2M4CDW2_9DIPT</name>
<proteinExistence type="predicted"/>
<sequence length="73" mass="8440">MFVDNVLLFFNFISTFATHLLCKMLIKVYSCVFEGRNRTSFFRIADQVSPFDAATHRRLISFTHHHSTVGVLS</sequence>
<reference evidence="1" key="1">
    <citation type="submission" date="2018-01" db="EMBL/GenBank/DDBJ databases">
        <title>An insight into the sialome of Amazonian anophelines.</title>
        <authorList>
            <person name="Ribeiro J.M."/>
            <person name="Scarpassa V."/>
            <person name="Calvo E."/>
        </authorList>
    </citation>
    <scope>NUCLEOTIDE SEQUENCE</scope>
    <source>
        <tissue evidence="1">Salivary glands</tissue>
    </source>
</reference>
<protein>
    <submittedName>
        <fullName evidence="1">Putative secreted protein</fullName>
    </submittedName>
</protein>
<accession>A0A2M4CDW2</accession>
<organism evidence="1">
    <name type="scientific">Anopheles marajoara</name>
    <dbReference type="NCBI Taxonomy" id="58244"/>
    <lineage>
        <taxon>Eukaryota</taxon>
        <taxon>Metazoa</taxon>
        <taxon>Ecdysozoa</taxon>
        <taxon>Arthropoda</taxon>
        <taxon>Hexapoda</taxon>
        <taxon>Insecta</taxon>
        <taxon>Pterygota</taxon>
        <taxon>Neoptera</taxon>
        <taxon>Endopterygota</taxon>
        <taxon>Diptera</taxon>
        <taxon>Nematocera</taxon>
        <taxon>Culicoidea</taxon>
        <taxon>Culicidae</taxon>
        <taxon>Anophelinae</taxon>
        <taxon>Anopheles</taxon>
    </lineage>
</organism>
<evidence type="ECO:0000313" key="1">
    <source>
        <dbReference type="EMBL" id="MBW63351.1"/>
    </source>
</evidence>
<dbReference type="EMBL" id="GGFJ01014210">
    <property type="protein sequence ID" value="MBW63351.1"/>
    <property type="molecule type" value="Transcribed_RNA"/>
</dbReference>
<dbReference type="AlphaFoldDB" id="A0A2M4CDW2"/>